<gene>
    <name evidence="2" type="ORF">MELLADRAFT_88372</name>
</gene>
<sequence length="350" mass="38414">MGVLTKELQDARDRIALHELTAQIFHEQAQKGTSGDGAILVFPWDPNYLYRLTWNGAWVWAKAVQNGMATREIPPRTYEYQAIMKKARVFHKATSVNDRVKMRSAQLAIDLSPTFHRTGGSRTSFFDPPAKLLFPASSSSKRSASFAGFSVSEHEVKPRLFPDDKKKIKLEPGSTSAKSKGITINLSSDPPSGHEMHIKKEIVTPKPFSKGVPIVISSDPPSPSIFESLGNNQSDYGLAASPTPGDLKVKDSAVEEAVAPISILDHHEPSQDPKATESAHAAALERFLDHCNVPKHDQTTRMILNNAGVQSWMDLIPSVQFTKTSLTARGMHPALASHLLSEALDRAHEL</sequence>
<dbReference type="InParanoid" id="F4RRH2"/>
<name>F4RRH2_MELLP</name>
<evidence type="ECO:0000313" key="2">
    <source>
        <dbReference type="EMBL" id="EGG04935.1"/>
    </source>
</evidence>
<accession>F4RRH2</accession>
<dbReference type="RefSeq" id="XP_007411688.1">
    <property type="nucleotide sequence ID" value="XM_007411626.1"/>
</dbReference>
<feature type="region of interest" description="Disordered" evidence="1">
    <location>
        <begin position="166"/>
        <end position="194"/>
    </location>
</feature>
<dbReference type="EMBL" id="GL883115">
    <property type="protein sequence ID" value="EGG04935.1"/>
    <property type="molecule type" value="Genomic_DNA"/>
</dbReference>
<proteinExistence type="predicted"/>
<dbReference type="AlphaFoldDB" id="F4RRH2"/>
<dbReference type="Proteomes" id="UP000001072">
    <property type="component" value="Unassembled WGS sequence"/>
</dbReference>
<organism evidence="3">
    <name type="scientific">Melampsora larici-populina (strain 98AG31 / pathotype 3-4-7)</name>
    <name type="common">Poplar leaf rust fungus</name>
    <dbReference type="NCBI Taxonomy" id="747676"/>
    <lineage>
        <taxon>Eukaryota</taxon>
        <taxon>Fungi</taxon>
        <taxon>Dikarya</taxon>
        <taxon>Basidiomycota</taxon>
        <taxon>Pucciniomycotina</taxon>
        <taxon>Pucciniomycetes</taxon>
        <taxon>Pucciniales</taxon>
        <taxon>Melampsoraceae</taxon>
        <taxon>Melampsora</taxon>
    </lineage>
</organism>
<reference evidence="3" key="1">
    <citation type="journal article" date="2011" name="Proc. Natl. Acad. Sci. U.S.A.">
        <title>Obligate biotrophy features unraveled by the genomic analysis of rust fungi.</title>
        <authorList>
            <person name="Duplessis S."/>
            <person name="Cuomo C.A."/>
            <person name="Lin Y.-C."/>
            <person name="Aerts A."/>
            <person name="Tisserant E."/>
            <person name="Veneault-Fourrey C."/>
            <person name="Joly D.L."/>
            <person name="Hacquard S."/>
            <person name="Amselem J."/>
            <person name="Cantarel B.L."/>
            <person name="Chiu R."/>
            <person name="Coutinho P.M."/>
            <person name="Feau N."/>
            <person name="Field M."/>
            <person name="Frey P."/>
            <person name="Gelhaye E."/>
            <person name="Goldberg J."/>
            <person name="Grabherr M.G."/>
            <person name="Kodira C.D."/>
            <person name="Kohler A."/>
            <person name="Kuees U."/>
            <person name="Lindquist E.A."/>
            <person name="Lucas S.M."/>
            <person name="Mago R."/>
            <person name="Mauceli E."/>
            <person name="Morin E."/>
            <person name="Murat C."/>
            <person name="Pangilinan J.L."/>
            <person name="Park R."/>
            <person name="Pearson M."/>
            <person name="Quesneville H."/>
            <person name="Rouhier N."/>
            <person name="Sakthikumar S."/>
            <person name="Salamov A.A."/>
            <person name="Schmutz J."/>
            <person name="Selles B."/>
            <person name="Shapiro H."/>
            <person name="Tanguay P."/>
            <person name="Tuskan G.A."/>
            <person name="Henrissat B."/>
            <person name="Van de Peer Y."/>
            <person name="Rouze P."/>
            <person name="Ellis J.G."/>
            <person name="Dodds P.N."/>
            <person name="Schein J.E."/>
            <person name="Zhong S."/>
            <person name="Hamelin R.C."/>
            <person name="Grigoriev I.V."/>
            <person name="Szabo L.J."/>
            <person name="Martin F."/>
        </authorList>
    </citation>
    <scope>NUCLEOTIDE SEQUENCE [LARGE SCALE GENOMIC DNA]</scope>
    <source>
        <strain evidence="3">98AG31 / pathotype 3-4-7</strain>
    </source>
</reference>
<dbReference type="HOGENOM" id="CLU_809115_0_0_1"/>
<evidence type="ECO:0000313" key="3">
    <source>
        <dbReference type="Proteomes" id="UP000001072"/>
    </source>
</evidence>
<feature type="compositionally biased region" description="Polar residues" evidence="1">
    <location>
        <begin position="173"/>
        <end position="190"/>
    </location>
</feature>
<dbReference type="KEGG" id="mlr:MELLADRAFT_88372"/>
<keyword evidence="3" id="KW-1185">Reference proteome</keyword>
<dbReference type="GeneID" id="18934859"/>
<protein>
    <submittedName>
        <fullName evidence="2">Uncharacterized protein</fullName>
    </submittedName>
</protein>
<dbReference type="VEuPathDB" id="FungiDB:MELLADRAFT_88372"/>
<evidence type="ECO:0000256" key="1">
    <source>
        <dbReference type="SAM" id="MobiDB-lite"/>
    </source>
</evidence>